<reference evidence="4" key="1">
    <citation type="submission" date="2021-02" db="EMBL/GenBank/DDBJ databases">
        <authorList>
            <person name="Nowell W R."/>
        </authorList>
    </citation>
    <scope>NUCLEOTIDE SEQUENCE</scope>
</reference>
<keyword evidence="2" id="KW-0862">Zinc</keyword>
<dbReference type="InterPro" id="IPR024079">
    <property type="entry name" value="MetalloPept_cat_dom_sf"/>
</dbReference>
<dbReference type="GO" id="GO:0046872">
    <property type="term" value="F:metal ion binding"/>
    <property type="evidence" value="ECO:0007669"/>
    <property type="project" value="UniProtKB-KW"/>
</dbReference>
<dbReference type="Proteomes" id="UP000682733">
    <property type="component" value="Unassembled WGS sequence"/>
</dbReference>
<dbReference type="AlphaFoldDB" id="A0A8S2GAD6"/>
<dbReference type="PANTHER" id="PTHR10127:SF850">
    <property type="entry name" value="METALLOENDOPEPTIDASE"/>
    <property type="match status" value="1"/>
</dbReference>
<gene>
    <name evidence="4" type="ORF">OVA965_LOCUS45597</name>
    <name evidence="5" type="ORF">TMI583_LOCUS49250</name>
</gene>
<keyword evidence="2" id="KW-0378">Hydrolase</keyword>
<organism evidence="4 6">
    <name type="scientific">Didymodactylos carnosus</name>
    <dbReference type="NCBI Taxonomy" id="1234261"/>
    <lineage>
        <taxon>Eukaryota</taxon>
        <taxon>Metazoa</taxon>
        <taxon>Spiralia</taxon>
        <taxon>Gnathifera</taxon>
        <taxon>Rotifera</taxon>
        <taxon>Eurotatoria</taxon>
        <taxon>Bdelloidea</taxon>
        <taxon>Philodinida</taxon>
        <taxon>Philodinidae</taxon>
        <taxon>Didymodactylos</taxon>
    </lineage>
</organism>
<dbReference type="InterPro" id="IPR001506">
    <property type="entry name" value="Peptidase_M12A"/>
</dbReference>
<dbReference type="SUPFAM" id="SSF55486">
    <property type="entry name" value="Metalloproteases ('zincins'), catalytic domain"/>
    <property type="match status" value="1"/>
</dbReference>
<protein>
    <recommendedName>
        <fullName evidence="2">Metalloendopeptidase</fullName>
        <ecNumber evidence="2">3.4.24.-</ecNumber>
    </recommendedName>
</protein>
<accession>A0A8S2GAD6</accession>
<dbReference type="Gene3D" id="3.40.390.10">
    <property type="entry name" value="Collagenase (Catalytic Domain)"/>
    <property type="match status" value="1"/>
</dbReference>
<keyword evidence="2" id="KW-0645">Protease</keyword>
<dbReference type="EMBL" id="CAJNOK010073309">
    <property type="protein sequence ID" value="CAF1668313.1"/>
    <property type="molecule type" value="Genomic_DNA"/>
</dbReference>
<comment type="caution">
    <text evidence="4">The sequence shown here is derived from an EMBL/GenBank/DDBJ whole genome shotgun (WGS) entry which is preliminary data.</text>
</comment>
<feature type="non-terminal residue" evidence="4">
    <location>
        <position position="1"/>
    </location>
</feature>
<feature type="domain" description="Peptidase M12A" evidence="3">
    <location>
        <begin position="1"/>
        <end position="71"/>
    </location>
</feature>
<evidence type="ECO:0000259" key="3">
    <source>
        <dbReference type="PROSITE" id="PS51864"/>
    </source>
</evidence>
<keyword evidence="2" id="KW-0479">Metal-binding</keyword>
<proteinExistence type="predicted"/>
<dbReference type="EC" id="3.4.24.-" evidence="2"/>
<dbReference type="GO" id="GO:0006508">
    <property type="term" value="P:proteolysis"/>
    <property type="evidence" value="ECO:0007669"/>
    <property type="project" value="UniProtKB-KW"/>
</dbReference>
<evidence type="ECO:0000313" key="5">
    <source>
        <dbReference type="EMBL" id="CAF4537786.1"/>
    </source>
</evidence>
<dbReference type="EMBL" id="CAJOBA010106102">
    <property type="protein sequence ID" value="CAF4537786.1"/>
    <property type="molecule type" value="Genomic_DNA"/>
</dbReference>
<dbReference type="Proteomes" id="UP000677228">
    <property type="component" value="Unassembled WGS sequence"/>
</dbReference>
<dbReference type="GO" id="GO:0004222">
    <property type="term" value="F:metalloendopeptidase activity"/>
    <property type="evidence" value="ECO:0007669"/>
    <property type="project" value="UniProtKB-UniRule"/>
</dbReference>
<dbReference type="PROSITE" id="PS51864">
    <property type="entry name" value="ASTACIN"/>
    <property type="match status" value="1"/>
</dbReference>
<evidence type="ECO:0000256" key="2">
    <source>
        <dbReference type="RuleBase" id="RU361183"/>
    </source>
</evidence>
<dbReference type="Pfam" id="PF01400">
    <property type="entry name" value="Astacin"/>
    <property type="match status" value="1"/>
</dbReference>
<dbReference type="PANTHER" id="PTHR10127">
    <property type="entry name" value="DISCOIDIN, CUB, EGF, LAMININ , AND ZINC METALLOPROTEASE DOMAIN CONTAINING"/>
    <property type="match status" value="1"/>
</dbReference>
<sequence>KEHNFNKYTASATDTLGLPYDYESVMHYSRTAFSTNGKPTIVPKNSNAVIGQRDRLSNIDTAEIRAYYKCV</sequence>
<evidence type="ECO:0000256" key="1">
    <source>
        <dbReference type="PROSITE-ProRule" id="PRU01211"/>
    </source>
</evidence>
<name>A0A8S2GAD6_9BILA</name>
<keyword evidence="2" id="KW-0482">Metalloprotease</keyword>
<comment type="caution">
    <text evidence="1">Lacks conserved residue(s) required for the propagation of feature annotation.</text>
</comment>
<evidence type="ECO:0000313" key="6">
    <source>
        <dbReference type="Proteomes" id="UP000677228"/>
    </source>
</evidence>
<evidence type="ECO:0000313" key="4">
    <source>
        <dbReference type="EMBL" id="CAF1668313.1"/>
    </source>
</evidence>
<comment type="cofactor">
    <cofactor evidence="2">
        <name>Zn(2+)</name>
        <dbReference type="ChEBI" id="CHEBI:29105"/>
    </cofactor>
    <text evidence="2">Binds 1 zinc ion per subunit.</text>
</comment>
<dbReference type="PRINTS" id="PR00480">
    <property type="entry name" value="ASTACIN"/>
</dbReference>